<dbReference type="Proteomes" id="UP000364291">
    <property type="component" value="Unassembled WGS sequence"/>
</dbReference>
<evidence type="ECO:0000313" key="2">
    <source>
        <dbReference type="Proteomes" id="UP000364291"/>
    </source>
</evidence>
<name>A0A5E5P2K7_9BURK</name>
<sequence length="97" mass="10718">MSHPPKLTAEELHRRIDERNRRIAAIGSGPVQQRVAEPNPSGGYILVLKSMMPIDAARLDNLVRAGVGKDHAEVVDNALRLAELLCHHHDEHGNVHV</sequence>
<organism evidence="1 2">
    <name type="scientific">Pandoraea apista</name>
    <dbReference type="NCBI Taxonomy" id="93218"/>
    <lineage>
        <taxon>Bacteria</taxon>
        <taxon>Pseudomonadati</taxon>
        <taxon>Pseudomonadota</taxon>
        <taxon>Betaproteobacteria</taxon>
        <taxon>Burkholderiales</taxon>
        <taxon>Burkholderiaceae</taxon>
        <taxon>Pandoraea</taxon>
    </lineage>
</organism>
<proteinExistence type="predicted"/>
<evidence type="ECO:0000313" key="1">
    <source>
        <dbReference type="EMBL" id="VVG70413.1"/>
    </source>
</evidence>
<dbReference type="AlphaFoldDB" id="A0A5E5P2K7"/>
<gene>
    <name evidence="1" type="ORF">PAP18089_01373</name>
</gene>
<dbReference type="EMBL" id="CABPSX010000002">
    <property type="protein sequence ID" value="VVG70413.1"/>
    <property type="molecule type" value="Genomic_DNA"/>
</dbReference>
<dbReference type="RefSeq" id="WP_150728548.1">
    <property type="nucleotide sequence ID" value="NZ_CABPSX010000002.1"/>
</dbReference>
<protein>
    <submittedName>
        <fullName evidence="1">Uncharacterized protein</fullName>
    </submittedName>
</protein>
<reference evidence="1 2" key="1">
    <citation type="submission" date="2019-08" db="EMBL/GenBank/DDBJ databases">
        <authorList>
            <person name="Peeters C."/>
        </authorList>
    </citation>
    <scope>NUCLEOTIDE SEQUENCE [LARGE SCALE GENOMIC DNA]</scope>
    <source>
        <strain evidence="1 2">LMG 18089</strain>
    </source>
</reference>
<dbReference type="OrthoDB" id="9890735at2"/>
<accession>A0A5E5P2K7</accession>